<dbReference type="InterPro" id="IPR036628">
    <property type="entry name" value="Clp_N_dom_sf"/>
</dbReference>
<dbReference type="InterPro" id="IPR001270">
    <property type="entry name" value="ClpA/B"/>
</dbReference>
<dbReference type="Pfam" id="PF00004">
    <property type="entry name" value="AAA"/>
    <property type="match status" value="1"/>
</dbReference>
<keyword evidence="5 7" id="KW-0143">Chaperone</keyword>
<dbReference type="SMART" id="SM00382">
    <property type="entry name" value="AAA"/>
    <property type="match status" value="2"/>
</dbReference>
<dbReference type="GO" id="GO:0051082">
    <property type="term" value="F:unfolded protein binding"/>
    <property type="evidence" value="ECO:0007669"/>
    <property type="project" value="TreeGrafter"/>
</dbReference>
<dbReference type="InterPro" id="IPR004176">
    <property type="entry name" value="Clp_R_N"/>
</dbReference>
<reference evidence="11 12" key="1">
    <citation type="journal article" date="2019" name="Sci. Rep.">
        <title>Comparative genomics of chytrid fungi reveal insights into the obligate biotrophic and pathogenic lifestyle of Synchytrium endobioticum.</title>
        <authorList>
            <person name="van de Vossenberg B.T.L.H."/>
            <person name="Warris S."/>
            <person name="Nguyen H.D.T."/>
            <person name="van Gent-Pelzer M.P.E."/>
            <person name="Joly D.L."/>
            <person name="van de Geest H.C."/>
            <person name="Bonants P.J.M."/>
            <person name="Smith D.S."/>
            <person name="Levesque C.A."/>
            <person name="van der Lee T.A.J."/>
        </authorList>
    </citation>
    <scope>NUCLEOTIDE SEQUENCE [LARGE SCALE GENOMIC DNA]</scope>
    <source>
        <strain evidence="11 12">CBS 675.73</strain>
    </source>
</reference>
<feature type="region of interest" description="Disordered" evidence="9">
    <location>
        <begin position="867"/>
        <end position="889"/>
    </location>
</feature>
<dbReference type="InterPro" id="IPR003593">
    <property type="entry name" value="AAA+_ATPase"/>
</dbReference>
<proteinExistence type="inferred from homology"/>
<evidence type="ECO:0000256" key="7">
    <source>
        <dbReference type="RuleBase" id="RU004432"/>
    </source>
</evidence>
<dbReference type="GO" id="GO:0016887">
    <property type="term" value="F:ATP hydrolysis activity"/>
    <property type="evidence" value="ECO:0007669"/>
    <property type="project" value="InterPro"/>
</dbReference>
<dbReference type="GO" id="GO:0005829">
    <property type="term" value="C:cytosol"/>
    <property type="evidence" value="ECO:0007669"/>
    <property type="project" value="TreeGrafter"/>
</dbReference>
<dbReference type="GO" id="GO:0005524">
    <property type="term" value="F:ATP binding"/>
    <property type="evidence" value="ECO:0007669"/>
    <property type="project" value="UniProtKB-KW"/>
</dbReference>
<dbReference type="EMBL" id="QEAP01000294">
    <property type="protein sequence ID" value="TPX70106.1"/>
    <property type="molecule type" value="Genomic_DNA"/>
</dbReference>
<dbReference type="Gene3D" id="1.10.1780.10">
    <property type="entry name" value="Clp, N-terminal domain"/>
    <property type="match status" value="1"/>
</dbReference>
<dbReference type="PROSITE" id="PS51903">
    <property type="entry name" value="CLP_R"/>
    <property type="match status" value="1"/>
</dbReference>
<dbReference type="CDD" id="cd19499">
    <property type="entry name" value="RecA-like_ClpB_Hsp104-like"/>
    <property type="match status" value="1"/>
</dbReference>
<feature type="coiled-coil region" evidence="8">
    <location>
        <begin position="412"/>
        <end position="492"/>
    </location>
</feature>
<evidence type="ECO:0000256" key="8">
    <source>
        <dbReference type="SAM" id="Coils"/>
    </source>
</evidence>
<evidence type="ECO:0000313" key="12">
    <source>
        <dbReference type="Proteomes" id="UP000320333"/>
    </source>
</evidence>
<dbReference type="GO" id="GO:0043335">
    <property type="term" value="P:protein unfolding"/>
    <property type="evidence" value="ECO:0007669"/>
    <property type="project" value="TreeGrafter"/>
</dbReference>
<comment type="similarity">
    <text evidence="1 7">Belongs to the ClpA/ClpB family.</text>
</comment>
<dbReference type="InterPro" id="IPR027417">
    <property type="entry name" value="P-loop_NTPase"/>
</dbReference>
<dbReference type="InterPro" id="IPR018368">
    <property type="entry name" value="ClpA/B_CS1"/>
</dbReference>
<protein>
    <recommendedName>
        <fullName evidence="10">Clp R domain-containing protein</fullName>
    </recommendedName>
</protein>
<evidence type="ECO:0000256" key="2">
    <source>
        <dbReference type="ARBA" id="ARBA00022737"/>
    </source>
</evidence>
<evidence type="ECO:0000256" key="6">
    <source>
        <dbReference type="PROSITE-ProRule" id="PRU01251"/>
    </source>
</evidence>
<dbReference type="PANTHER" id="PTHR11638">
    <property type="entry name" value="ATP-DEPENDENT CLP PROTEASE"/>
    <property type="match status" value="1"/>
</dbReference>
<dbReference type="InterPro" id="IPR028299">
    <property type="entry name" value="ClpA/B_CS2"/>
</dbReference>
<keyword evidence="12" id="KW-1185">Reference proteome</keyword>
<keyword evidence="3 7" id="KW-0547">Nucleotide-binding</keyword>
<dbReference type="GO" id="GO:0051087">
    <property type="term" value="F:protein-folding chaperone binding"/>
    <property type="evidence" value="ECO:0007669"/>
    <property type="project" value="TreeGrafter"/>
</dbReference>
<dbReference type="FunFam" id="3.40.50.300:FF:000025">
    <property type="entry name" value="ATP-dependent Clp protease subunit"/>
    <property type="match status" value="1"/>
</dbReference>
<keyword evidence="2 6" id="KW-0677">Repeat</keyword>
<evidence type="ECO:0000256" key="1">
    <source>
        <dbReference type="ARBA" id="ARBA00008675"/>
    </source>
</evidence>
<gene>
    <name evidence="11" type="ORF">CcCBS67573_g06630</name>
</gene>
<sequence length="907" mass="100594">MSLNPEVFTDKTNELLANAQQLARDYGHASVTPIHILNAFMDDQDGFLNSVLSKAAADNKAVHRKLKSTMIKIPAQTPPPDSLSFSPSSIKALRSADDVRKKQKDSHLALDHLLLALLEDRESMTCLQDAGVNKKAVEQAIQSVRGSHRVDSKSADATYEALSKYAIDLVSLARDGKLDPVIGRDEEIRRVIRVLARRTKNNPVLIGEPGVGKTAIIEGLAQRIVRKDVPQSLQSKLFSLDMGALIAGAKYRGEFEERLKAVLKEVEDANGGIILFIDEIHLVLGAGKTDGAMDAANLMKPMLARGTLRVIGATTLAEYQKYVEKDAAFERRFQQVLVSEPSVESTISILRGLREKYENYHGVKVLDTALVTAATLADRFITSRFQPDKSIDLIDEACASARVQLDSQPEAIDILERKKLQLEIEATALAKEKDASSHGRLAKVKEEVSKIQEQLKPLKLRFETEKGRLHEIRDLKVKLDEIKNKIANAEMNHDLSLAADLKFGAVPDLMAKIKALEQQHLEEKNARPDNGNGNGKPLLSEFVGPDQIMEVVARWTGIPVERLNKSQIARLLNLADTLHKRVVGQDEAVDAVAAAILRSRAGLTNTNQPIGSFLFLGPTGVGKTELAKALAFELFDDEKTGLVRFDMSEYMEQHSVARLIGAPPGYVGYDAGGQLTEVVRRRPYSVILLDEVEKAHPQVLNVLLQILDDGRLTDGQGRLVNFTNTVVIMTSNVGSTYLQDVDEVDEDVRENVMKQVRLVFKPELLNRITDTIVFSPLRKKQLHKIVYAQLAEIGARMESRHIKLEMTSAAADAILAASYNPHYGARPLRRYLERKVVTQLSRMLVSGELSDYSCATIETVAERRAREVGDDKGLKRKQPTSMNDEDEYELAIKVEKLDEGESMELEV</sequence>
<dbReference type="Proteomes" id="UP000320333">
    <property type="component" value="Unassembled WGS sequence"/>
</dbReference>
<dbReference type="PROSITE" id="PS00871">
    <property type="entry name" value="CLPAB_2"/>
    <property type="match status" value="1"/>
</dbReference>
<keyword evidence="8" id="KW-0175">Coiled coil</keyword>
<evidence type="ECO:0000256" key="3">
    <source>
        <dbReference type="ARBA" id="ARBA00022741"/>
    </source>
</evidence>
<evidence type="ECO:0000313" key="11">
    <source>
        <dbReference type="EMBL" id="TPX70106.1"/>
    </source>
</evidence>
<dbReference type="GO" id="GO:0042026">
    <property type="term" value="P:protein refolding"/>
    <property type="evidence" value="ECO:0007669"/>
    <property type="project" value="TreeGrafter"/>
</dbReference>
<evidence type="ECO:0000259" key="10">
    <source>
        <dbReference type="PROSITE" id="PS51903"/>
    </source>
</evidence>
<evidence type="ECO:0000256" key="4">
    <source>
        <dbReference type="ARBA" id="ARBA00022840"/>
    </source>
</evidence>
<dbReference type="InterPro" id="IPR041546">
    <property type="entry name" value="ClpA/ClpB_AAA_lid"/>
</dbReference>
<dbReference type="InterPro" id="IPR003959">
    <property type="entry name" value="ATPase_AAA_core"/>
</dbReference>
<dbReference type="STRING" id="246404.A0A507F3Q1"/>
<dbReference type="SUPFAM" id="SSF52540">
    <property type="entry name" value="P-loop containing nucleoside triphosphate hydrolases"/>
    <property type="match status" value="2"/>
</dbReference>
<evidence type="ECO:0000256" key="9">
    <source>
        <dbReference type="SAM" id="MobiDB-lite"/>
    </source>
</evidence>
<dbReference type="SMART" id="SM01086">
    <property type="entry name" value="ClpB_D2-small"/>
    <property type="match status" value="1"/>
</dbReference>
<dbReference type="FunFam" id="3.40.50.300:FF:000010">
    <property type="entry name" value="Chaperone clpB 1, putative"/>
    <property type="match status" value="1"/>
</dbReference>
<organism evidence="11 12">
    <name type="scientific">Chytriomyces confervae</name>
    <dbReference type="NCBI Taxonomy" id="246404"/>
    <lineage>
        <taxon>Eukaryota</taxon>
        <taxon>Fungi</taxon>
        <taxon>Fungi incertae sedis</taxon>
        <taxon>Chytridiomycota</taxon>
        <taxon>Chytridiomycota incertae sedis</taxon>
        <taxon>Chytridiomycetes</taxon>
        <taxon>Chytridiales</taxon>
        <taxon>Chytriomycetaceae</taxon>
        <taxon>Chytriomyces</taxon>
    </lineage>
</organism>
<dbReference type="PRINTS" id="PR00300">
    <property type="entry name" value="CLPPROTEASEA"/>
</dbReference>
<dbReference type="InterPro" id="IPR050130">
    <property type="entry name" value="ClpA_ClpB"/>
</dbReference>
<dbReference type="Gene3D" id="3.40.50.300">
    <property type="entry name" value="P-loop containing nucleotide triphosphate hydrolases"/>
    <property type="match status" value="3"/>
</dbReference>
<dbReference type="InterPro" id="IPR019489">
    <property type="entry name" value="Clp_ATPase_C"/>
</dbReference>
<accession>A0A507F3Q1</accession>
<dbReference type="PANTHER" id="PTHR11638:SF18">
    <property type="entry name" value="HEAT SHOCK PROTEIN 104"/>
    <property type="match status" value="1"/>
</dbReference>
<dbReference type="SUPFAM" id="SSF81923">
    <property type="entry name" value="Double Clp-N motif"/>
    <property type="match status" value="1"/>
</dbReference>
<evidence type="ECO:0000256" key="5">
    <source>
        <dbReference type="ARBA" id="ARBA00023186"/>
    </source>
</evidence>
<dbReference type="Pfam" id="PF02861">
    <property type="entry name" value="Clp_N"/>
    <property type="match status" value="1"/>
</dbReference>
<dbReference type="Pfam" id="PF17871">
    <property type="entry name" value="AAA_lid_9"/>
    <property type="match status" value="1"/>
</dbReference>
<dbReference type="AlphaFoldDB" id="A0A507F3Q1"/>
<keyword evidence="4 7" id="KW-0067">ATP-binding</keyword>
<dbReference type="Pfam" id="PF10431">
    <property type="entry name" value="ClpB_D2-small"/>
    <property type="match status" value="1"/>
</dbReference>
<dbReference type="OrthoDB" id="47330at2759"/>
<comment type="caution">
    <text evidence="11">The sequence shown here is derived from an EMBL/GenBank/DDBJ whole genome shotgun (WGS) entry which is preliminary data.</text>
</comment>
<dbReference type="GO" id="GO:0070370">
    <property type="term" value="P:cellular heat acclimation"/>
    <property type="evidence" value="ECO:0007669"/>
    <property type="project" value="TreeGrafter"/>
</dbReference>
<name>A0A507F3Q1_9FUNG</name>
<dbReference type="CDD" id="cd00009">
    <property type="entry name" value="AAA"/>
    <property type="match status" value="1"/>
</dbReference>
<dbReference type="Gene3D" id="1.10.8.60">
    <property type="match status" value="1"/>
</dbReference>
<dbReference type="Pfam" id="PF07724">
    <property type="entry name" value="AAA_2"/>
    <property type="match status" value="1"/>
</dbReference>
<dbReference type="PROSITE" id="PS00870">
    <property type="entry name" value="CLPAB_1"/>
    <property type="match status" value="1"/>
</dbReference>
<dbReference type="FunFam" id="3.40.50.300:FF:000120">
    <property type="entry name" value="ATP-dependent chaperone ClpB"/>
    <property type="match status" value="1"/>
</dbReference>
<feature type="domain" description="Clp R" evidence="10">
    <location>
        <begin position="5"/>
        <end position="147"/>
    </location>
</feature>